<evidence type="ECO:0008006" key="3">
    <source>
        <dbReference type="Google" id="ProtNLM"/>
    </source>
</evidence>
<keyword evidence="2" id="KW-1185">Reference proteome</keyword>
<gene>
    <name evidence="1" type="ORF">IEQ34_019797</name>
</gene>
<evidence type="ECO:0000313" key="1">
    <source>
        <dbReference type="EMBL" id="KAH0452498.1"/>
    </source>
</evidence>
<organism evidence="1 2">
    <name type="scientific">Dendrobium chrysotoxum</name>
    <name type="common">Orchid</name>
    <dbReference type="NCBI Taxonomy" id="161865"/>
    <lineage>
        <taxon>Eukaryota</taxon>
        <taxon>Viridiplantae</taxon>
        <taxon>Streptophyta</taxon>
        <taxon>Embryophyta</taxon>
        <taxon>Tracheophyta</taxon>
        <taxon>Spermatophyta</taxon>
        <taxon>Magnoliopsida</taxon>
        <taxon>Liliopsida</taxon>
        <taxon>Asparagales</taxon>
        <taxon>Orchidaceae</taxon>
        <taxon>Epidendroideae</taxon>
        <taxon>Malaxideae</taxon>
        <taxon>Dendrobiinae</taxon>
        <taxon>Dendrobium</taxon>
    </lineage>
</organism>
<dbReference type="PANTHER" id="PTHR47434">
    <property type="entry name" value="PROTEIN PTST HOMOLOG 3, CHLOROPLASTIC"/>
    <property type="match status" value="1"/>
</dbReference>
<proteinExistence type="predicted"/>
<name>A0AAV7G9H3_DENCH</name>
<evidence type="ECO:0000313" key="2">
    <source>
        <dbReference type="Proteomes" id="UP000775213"/>
    </source>
</evidence>
<dbReference type="Gene3D" id="2.60.40.10">
    <property type="entry name" value="Immunoglobulins"/>
    <property type="match status" value="1"/>
</dbReference>
<dbReference type="AlphaFoldDB" id="A0AAV7G9H3"/>
<dbReference type="Proteomes" id="UP000775213">
    <property type="component" value="Unassembled WGS sequence"/>
</dbReference>
<sequence length="140" mass="15249">MQRDGTVQAASMALAGYRDDFARGQQSQGLAQALASLQARARNEIGNVHRVIMTKDAELSASKDKLSGLKEVSLIVPVDVQLQFCVNGEIVEVAGSFNGWHKQIKMNLHPSSKTVDLQGSRTIENHLCLSSDAIEIIPYD</sequence>
<dbReference type="PANTHER" id="PTHR47434:SF2">
    <property type="entry name" value="PROTEIN PTST HOMOLOG 3, CHLOROPLASTIC"/>
    <property type="match status" value="1"/>
</dbReference>
<protein>
    <recommendedName>
        <fullName evidence="3">AMP-activated protein kinase glycogen-binding domain-containing protein</fullName>
    </recommendedName>
</protein>
<accession>A0AAV7G9H3</accession>
<dbReference type="EMBL" id="JAGFBR010000017">
    <property type="protein sequence ID" value="KAH0452498.1"/>
    <property type="molecule type" value="Genomic_DNA"/>
</dbReference>
<reference evidence="1 2" key="1">
    <citation type="journal article" date="2021" name="Hortic Res">
        <title>Chromosome-scale assembly of the Dendrobium chrysotoxum genome enhances the understanding of orchid evolution.</title>
        <authorList>
            <person name="Zhang Y."/>
            <person name="Zhang G.Q."/>
            <person name="Zhang D."/>
            <person name="Liu X.D."/>
            <person name="Xu X.Y."/>
            <person name="Sun W.H."/>
            <person name="Yu X."/>
            <person name="Zhu X."/>
            <person name="Wang Z.W."/>
            <person name="Zhao X."/>
            <person name="Zhong W.Y."/>
            <person name="Chen H."/>
            <person name="Yin W.L."/>
            <person name="Huang T."/>
            <person name="Niu S.C."/>
            <person name="Liu Z.J."/>
        </authorList>
    </citation>
    <scope>NUCLEOTIDE SEQUENCE [LARGE SCALE GENOMIC DNA]</scope>
    <source>
        <strain evidence="1">Lindl</strain>
    </source>
</reference>
<dbReference type="InterPro" id="IPR013783">
    <property type="entry name" value="Ig-like_fold"/>
</dbReference>
<comment type="caution">
    <text evidence="1">The sequence shown here is derived from an EMBL/GenBank/DDBJ whole genome shotgun (WGS) entry which is preliminary data.</text>
</comment>